<proteinExistence type="predicted"/>
<dbReference type="Proteomes" id="UP000787635">
    <property type="component" value="Unassembled WGS sequence"/>
</dbReference>
<gene>
    <name evidence="2" type="ORF">HEQ75_19330</name>
</gene>
<name>A0ABX1EB40_9PROT</name>
<evidence type="ECO:0000313" key="3">
    <source>
        <dbReference type="Proteomes" id="UP000787635"/>
    </source>
</evidence>
<sequence>MVAWTEQDAALLSASWIGERILVAAFHGTDGLGVAPPGTPRVETDGLLSPAAEAIERLQPEAQRALFTALGRLGPDALDRLAALRADYAAPIVAARRDAAAPAMALGAGDAWRPMALAGAIVVLLTVATTEVRVAWDSAAGLVAAEIHKHPGVPAEVAAIVATVAGVFAGTQRGGTAPTAEPPDIPPAGTSPTAEPPVAKTPNGKSPAAKAQGAAGSAKALPAPSQNGPPPRTLPLDDAQALRAEVERLAERDGWLDPDRWKQGRLPRASHYPGAARFDDSALPSTLGLGLMRVQDSTHNAPRFRVAARLGTRKILLPRAISRLRATLHDQFGHAVSFRSATPAVALAGSLQSGSSIAAETGGVGAVALLLADPEGRNFFALSAGHVFLDRNRTALLGHDVHSPALPEDPRTRIGTVAHVSLFPTREDPAPTGGDLGLVKISDSGFLPTPDKRQLFDQRVFRRAFYPFNPETVSQELAVVKASAATPFAQATLTAIDVTIKYFYPMTRQMFAATGLQEITLADSDEKQPFRLAPGDSGALICVDHEGYTPLGLIVAGSVLAPTPPPGHISARIARDRVVGYVQTFHENIHLQGLGIH</sequence>
<reference evidence="2 3" key="1">
    <citation type="submission" date="2020-03" db="EMBL/GenBank/DDBJ databases">
        <title>Roseomonas selenitidurans sp. nov. isolated from urban soil.</title>
        <authorList>
            <person name="Liu H."/>
        </authorList>
    </citation>
    <scope>NUCLEOTIDE SEQUENCE [LARGE SCALE GENOMIC DNA]</scope>
    <source>
        <strain evidence="2 3">BU-1</strain>
    </source>
</reference>
<evidence type="ECO:0000256" key="1">
    <source>
        <dbReference type="SAM" id="MobiDB-lite"/>
    </source>
</evidence>
<feature type="compositionally biased region" description="Low complexity" evidence="1">
    <location>
        <begin position="204"/>
        <end position="225"/>
    </location>
</feature>
<dbReference type="RefSeq" id="WP_168033763.1">
    <property type="nucleotide sequence ID" value="NZ_JAAVNE010000036.1"/>
</dbReference>
<evidence type="ECO:0000313" key="2">
    <source>
        <dbReference type="EMBL" id="NKC33027.1"/>
    </source>
</evidence>
<organism evidence="2 3">
    <name type="scientific">Falsiroseomonas selenitidurans</name>
    <dbReference type="NCBI Taxonomy" id="2716335"/>
    <lineage>
        <taxon>Bacteria</taxon>
        <taxon>Pseudomonadati</taxon>
        <taxon>Pseudomonadota</taxon>
        <taxon>Alphaproteobacteria</taxon>
        <taxon>Acetobacterales</taxon>
        <taxon>Roseomonadaceae</taxon>
        <taxon>Falsiroseomonas</taxon>
    </lineage>
</organism>
<feature type="region of interest" description="Disordered" evidence="1">
    <location>
        <begin position="172"/>
        <end position="236"/>
    </location>
</feature>
<comment type="caution">
    <text evidence="2">The sequence shown here is derived from an EMBL/GenBank/DDBJ whole genome shotgun (WGS) entry which is preliminary data.</text>
</comment>
<dbReference type="EMBL" id="JAAVNE010000036">
    <property type="protein sequence ID" value="NKC33027.1"/>
    <property type="molecule type" value="Genomic_DNA"/>
</dbReference>
<protein>
    <submittedName>
        <fullName evidence="2">Uncharacterized protein</fullName>
    </submittedName>
</protein>
<accession>A0ABX1EB40</accession>
<keyword evidence="3" id="KW-1185">Reference proteome</keyword>